<dbReference type="SUPFAM" id="SSF51126">
    <property type="entry name" value="Pectin lyase-like"/>
    <property type="match status" value="1"/>
</dbReference>
<sequence>MNRRAFLFGTITSLALPAVARSGTLGLPELRGSLTAPETRAAIARPKGDRSIELQAAINRAAAAGRPLYIRAGRYDVSNIRLPDRARLVGVPGETRLVYSGGGRLLYSEDARRLSLDGLVLDGANRVLSDGDDGLLSLAFVEDLDVSRLVVQGSTGHGIALTRSAGSLRDCRVSGAAGAGIMSTEGRALAITGNAVSDCLGGGIHLRRWTAGDDGSALRDNRLDHVNGAGIRLSSAGDVRISGNHLQAIEGAAIVADALSAGASVSGNTIDGASLGIALLGGADDRLSLVEGNVVRDIAGDGPLPAAGGRASGVGIHVETHGSVTGNVVEAAPHLGLSLGWGTTLGNVVASGNVVRRAGTGIGVSVLAPEQATVVTGNLLVDVPGGAVRGMRFAEFATDDLTRVGAAAWPGLTVGENRVA</sequence>
<dbReference type="Pfam" id="PF13229">
    <property type="entry name" value="Beta_helix"/>
    <property type="match status" value="1"/>
</dbReference>
<dbReference type="RefSeq" id="WP_288195485.1">
    <property type="nucleotide sequence ID" value="NZ_LT608334.1"/>
</dbReference>
<name>A0A212KYB2_9HYPH</name>
<evidence type="ECO:0000313" key="2">
    <source>
        <dbReference type="EMBL" id="SCM70247.1"/>
    </source>
</evidence>
<dbReference type="InterPro" id="IPR011050">
    <property type="entry name" value="Pectin_lyase_fold/virulence"/>
</dbReference>
<reference evidence="2" key="1">
    <citation type="submission" date="2016-08" db="EMBL/GenBank/DDBJ databases">
        <authorList>
            <person name="Seilhamer J.J."/>
        </authorList>
    </citation>
    <scope>NUCLEOTIDE SEQUENCE</scope>
    <source>
        <strain evidence="2">86</strain>
    </source>
</reference>
<evidence type="ECO:0000259" key="1">
    <source>
        <dbReference type="Pfam" id="PF13229"/>
    </source>
</evidence>
<organism evidence="2">
    <name type="scientific">uncultured Pleomorphomonas sp</name>
    <dbReference type="NCBI Taxonomy" id="442121"/>
    <lineage>
        <taxon>Bacteria</taxon>
        <taxon>Pseudomonadati</taxon>
        <taxon>Pseudomonadota</taxon>
        <taxon>Alphaproteobacteria</taxon>
        <taxon>Hyphomicrobiales</taxon>
        <taxon>Pleomorphomonadaceae</taxon>
        <taxon>Pleomorphomonas</taxon>
        <taxon>environmental samples</taxon>
    </lineage>
</organism>
<dbReference type="EMBL" id="FMJD01000001">
    <property type="protein sequence ID" value="SCM70247.1"/>
    <property type="molecule type" value="Genomic_DNA"/>
</dbReference>
<dbReference type="InterPro" id="IPR012334">
    <property type="entry name" value="Pectin_lyas_fold"/>
</dbReference>
<dbReference type="AlphaFoldDB" id="A0A212KYB2"/>
<proteinExistence type="predicted"/>
<feature type="domain" description="Right handed beta helix" evidence="1">
    <location>
        <begin position="144"/>
        <end position="284"/>
    </location>
</feature>
<dbReference type="Gene3D" id="2.160.20.10">
    <property type="entry name" value="Single-stranded right-handed beta-helix, Pectin lyase-like"/>
    <property type="match status" value="1"/>
</dbReference>
<accession>A0A212KYB2</accession>
<dbReference type="InterPro" id="IPR006626">
    <property type="entry name" value="PbH1"/>
</dbReference>
<dbReference type="InterPro" id="IPR022388">
    <property type="entry name" value="CHP03808"/>
</dbReference>
<dbReference type="InterPro" id="IPR039448">
    <property type="entry name" value="Beta_helix"/>
</dbReference>
<dbReference type="SMART" id="SM00710">
    <property type="entry name" value="PbH1"/>
    <property type="match status" value="8"/>
</dbReference>
<protein>
    <submittedName>
        <fullName evidence="2">Putative Carbohydrate-binding and sugar hydrolysis</fullName>
    </submittedName>
</protein>
<dbReference type="NCBIfam" id="TIGR03808">
    <property type="entry name" value="RR_plus_rpt_1"/>
    <property type="match status" value="1"/>
</dbReference>
<gene>
    <name evidence="2" type="ORF">KL86PLE_10086</name>
</gene>